<organism evidence="1">
    <name type="scientific">marine metagenome</name>
    <dbReference type="NCBI Taxonomy" id="408172"/>
    <lineage>
        <taxon>unclassified sequences</taxon>
        <taxon>metagenomes</taxon>
        <taxon>ecological metagenomes</taxon>
    </lineage>
</organism>
<feature type="non-terminal residue" evidence="1">
    <location>
        <position position="23"/>
    </location>
</feature>
<evidence type="ECO:0000313" key="1">
    <source>
        <dbReference type="EMBL" id="SVA41109.1"/>
    </source>
</evidence>
<reference evidence="1" key="1">
    <citation type="submission" date="2018-05" db="EMBL/GenBank/DDBJ databases">
        <authorList>
            <person name="Lanie J.A."/>
            <person name="Ng W.-L."/>
            <person name="Kazmierczak K.M."/>
            <person name="Andrzejewski T.M."/>
            <person name="Davidsen T.M."/>
            <person name="Wayne K.J."/>
            <person name="Tettelin H."/>
            <person name="Glass J.I."/>
            <person name="Rusch D."/>
            <person name="Podicherti R."/>
            <person name="Tsui H.-C.T."/>
            <person name="Winkler M.E."/>
        </authorList>
    </citation>
    <scope>NUCLEOTIDE SEQUENCE</scope>
</reference>
<sequence length="23" mass="2513">MHSAVLFFGEFTKVETGYTSSSS</sequence>
<protein>
    <submittedName>
        <fullName evidence="1">Uncharacterized protein</fullName>
    </submittedName>
</protein>
<accession>A0A381VLA7</accession>
<dbReference type="AlphaFoldDB" id="A0A381VLA7"/>
<gene>
    <name evidence="1" type="ORF">METZ01_LOCUS93963</name>
</gene>
<dbReference type="EMBL" id="UINC01009162">
    <property type="protein sequence ID" value="SVA41109.1"/>
    <property type="molecule type" value="Genomic_DNA"/>
</dbReference>
<name>A0A381VLA7_9ZZZZ</name>
<proteinExistence type="predicted"/>